<gene>
    <name evidence="2" type="ORF">NW112_02810</name>
</gene>
<dbReference type="AlphaFoldDB" id="A0A9Q4D366"/>
<reference evidence="2" key="1">
    <citation type="journal article" date="2022" name="Int. J. Mol. Sci.">
        <title>Phenotypic and genotypic virulence characterisation of Staphylococcus pettenkoferi strains isolated from human bloodstream and diabetic foot infections.</title>
        <authorList>
            <person name="Magnan C."/>
        </authorList>
    </citation>
    <scope>NUCLEOTIDE SEQUENCE</scope>
    <source>
        <strain evidence="2">NSP020P</strain>
    </source>
</reference>
<dbReference type="EMBL" id="JANSKX010000009">
    <property type="protein sequence ID" value="MCY1594166.1"/>
    <property type="molecule type" value="Genomic_DNA"/>
</dbReference>
<protein>
    <submittedName>
        <fullName evidence="2">Uncharacterized protein</fullName>
    </submittedName>
</protein>
<evidence type="ECO:0000256" key="1">
    <source>
        <dbReference type="SAM" id="Phobius"/>
    </source>
</evidence>
<feature type="transmembrane region" description="Helical" evidence="1">
    <location>
        <begin position="6"/>
        <end position="27"/>
    </location>
</feature>
<evidence type="ECO:0000313" key="3">
    <source>
        <dbReference type="Proteomes" id="UP001081438"/>
    </source>
</evidence>
<name>A0A9Q4D366_9STAP</name>
<proteinExistence type="predicted"/>
<accession>A0A9Q4D366</accession>
<organism evidence="2 3">
    <name type="scientific">Staphylococcus pettenkoferi</name>
    <dbReference type="NCBI Taxonomy" id="170573"/>
    <lineage>
        <taxon>Bacteria</taxon>
        <taxon>Bacillati</taxon>
        <taxon>Bacillota</taxon>
        <taxon>Bacilli</taxon>
        <taxon>Bacillales</taxon>
        <taxon>Staphylococcaceae</taxon>
        <taxon>Staphylococcus</taxon>
    </lineage>
</organism>
<comment type="caution">
    <text evidence="2">The sequence shown here is derived from an EMBL/GenBank/DDBJ whole genome shotgun (WGS) entry which is preliminary data.</text>
</comment>
<sequence length="240" mass="28910">MFPIKDLWQCILLWVVTLIVMIVFVLYRRYTQKQFSKVYNDEKIHNLRTFEDGQYFYQAPYVTMDKQYIPILGHKTMYYTANFNNIIQKWISITGFFPLFGVFVKSDNYTVKIKRIKFWSLHAHYEVYLDNTYIGSLRMQKLFKEKGMKQQLPFIFDSNKGVYQFNNPYFSMKTVILKDNVEVFSAERSFFDMSKSQVTKRRGERHNIRVQKDNENTYPDEVLIALYIQVMLNKRTENNG</sequence>
<dbReference type="RefSeq" id="WP_268210974.1">
    <property type="nucleotide sequence ID" value="NZ_JANSKK010000005.1"/>
</dbReference>
<evidence type="ECO:0000313" key="2">
    <source>
        <dbReference type="EMBL" id="MCY1594166.1"/>
    </source>
</evidence>
<keyword evidence="1" id="KW-1133">Transmembrane helix</keyword>
<keyword evidence="1" id="KW-0472">Membrane</keyword>
<keyword evidence="1" id="KW-0812">Transmembrane</keyword>
<dbReference type="Proteomes" id="UP001081438">
    <property type="component" value="Unassembled WGS sequence"/>
</dbReference>